<reference evidence="1 2" key="1">
    <citation type="submission" date="2019-06" db="EMBL/GenBank/DDBJ databases">
        <title>Sequencing the genomes of 1000 actinobacteria strains.</title>
        <authorList>
            <person name="Klenk H.-P."/>
        </authorList>
    </citation>
    <scope>NUCLEOTIDE SEQUENCE [LARGE SCALE GENOMIC DNA]</scope>
    <source>
        <strain evidence="1 2">DSM 18935</strain>
    </source>
</reference>
<proteinExistence type="predicted"/>
<dbReference type="InterPro" id="IPR034660">
    <property type="entry name" value="DinB/YfiT-like"/>
</dbReference>
<protein>
    <submittedName>
        <fullName evidence="1">Uncharacterized protein DUF664</fullName>
    </submittedName>
</protein>
<comment type="caution">
    <text evidence="1">The sequence shown here is derived from an EMBL/GenBank/DDBJ whole genome shotgun (WGS) entry which is preliminary data.</text>
</comment>
<dbReference type="SUPFAM" id="SSF109854">
    <property type="entry name" value="DinB/YfiT-like putative metalloenzymes"/>
    <property type="match status" value="1"/>
</dbReference>
<name>A0A560W6E9_9MICO</name>
<dbReference type="Proteomes" id="UP000315628">
    <property type="component" value="Unassembled WGS sequence"/>
</dbReference>
<accession>A0A560W6E9</accession>
<evidence type="ECO:0000313" key="2">
    <source>
        <dbReference type="Proteomes" id="UP000315628"/>
    </source>
</evidence>
<dbReference type="Pfam" id="PF04978">
    <property type="entry name" value="MST"/>
    <property type="match status" value="1"/>
</dbReference>
<organism evidence="1 2">
    <name type="scientific">Marihabitans asiaticum</name>
    <dbReference type="NCBI Taxonomy" id="415218"/>
    <lineage>
        <taxon>Bacteria</taxon>
        <taxon>Bacillati</taxon>
        <taxon>Actinomycetota</taxon>
        <taxon>Actinomycetes</taxon>
        <taxon>Micrococcales</taxon>
        <taxon>Intrasporangiaceae</taxon>
        <taxon>Marihabitans</taxon>
    </lineage>
</organism>
<dbReference type="EMBL" id="VIUW01000006">
    <property type="protein sequence ID" value="TWD13055.1"/>
    <property type="molecule type" value="Genomic_DNA"/>
</dbReference>
<dbReference type="OrthoDB" id="4548523at2"/>
<dbReference type="Gene3D" id="1.20.120.450">
    <property type="entry name" value="dinb family like domain"/>
    <property type="match status" value="1"/>
</dbReference>
<gene>
    <name evidence="1" type="ORF">FB557_2822</name>
</gene>
<sequence>MPDHSFPVDHPDDEKELLLDWLRFLRGAVVRKASVGNQNAHWRPEERLLSLIGIVNHLTHVEWRWIDGGFLGVGVERDEAEFQPGEELTIDAAIGAYQERWLMTDTLVRSTPLDNSCQLEGQGDVSLRWVLLHLINETARHGGHADAVRELLDGTTGE</sequence>
<dbReference type="AlphaFoldDB" id="A0A560W6E9"/>
<dbReference type="RefSeq" id="WP_144858250.1">
    <property type="nucleotide sequence ID" value="NZ_BAAAYT010000010.1"/>
</dbReference>
<dbReference type="InterPro" id="IPR007061">
    <property type="entry name" value="MST-like"/>
</dbReference>
<keyword evidence="2" id="KW-1185">Reference proteome</keyword>
<evidence type="ECO:0000313" key="1">
    <source>
        <dbReference type="EMBL" id="TWD13055.1"/>
    </source>
</evidence>